<dbReference type="Proteomes" id="UP000005090">
    <property type="component" value="Chromosome"/>
</dbReference>
<keyword evidence="2" id="KW-1185">Reference proteome</keyword>
<dbReference type="RefSeq" id="WP_005374880.1">
    <property type="nucleotide sequence ID" value="NZ_CM001475.1"/>
</dbReference>
<evidence type="ECO:0000313" key="1">
    <source>
        <dbReference type="EMBL" id="EIC31492.1"/>
    </source>
</evidence>
<name>H8GIY5_METAL</name>
<proteinExistence type="predicted"/>
<accession>H8GIY5</accession>
<dbReference type="AlphaFoldDB" id="H8GIY5"/>
<sequence length="299" mass="31565">MFVAALGIGHAYAHTGVRDQVDEGKASYNGFTITHGCASGAEGQSGQAYPVLGQTALFPYGSTAVWRDETGAVIQQGGDGNGTITAASLSLNVTGYAGMSSAFATSQEIVDTAGVVRALHWRDGAMEPKLNTITPFKITAPTIKNDCVKTLKIRVAVINWCDLKKNEANDVKGPYKKPKDAFGRPIPLTSIVDVNNGLQANVADSRIYKNQGGGNGDNNRADWWFSDLYNGSQLYKDPEVIGADASYWSAAITVNNAAADTANCGSPLVNYTVEPAGIDLDTYLTGPNTQPFTSGNGPF</sequence>
<protein>
    <submittedName>
        <fullName evidence="1">Uncharacterized protein</fullName>
    </submittedName>
</protein>
<dbReference type="EMBL" id="CM001475">
    <property type="protein sequence ID" value="EIC31492.1"/>
    <property type="molecule type" value="Genomic_DNA"/>
</dbReference>
<organism evidence="1 2">
    <name type="scientific">Methylomicrobium album BG8</name>
    <dbReference type="NCBI Taxonomy" id="686340"/>
    <lineage>
        <taxon>Bacteria</taxon>
        <taxon>Pseudomonadati</taxon>
        <taxon>Pseudomonadota</taxon>
        <taxon>Gammaproteobacteria</taxon>
        <taxon>Methylococcales</taxon>
        <taxon>Methylococcaceae</taxon>
        <taxon>Methylomicrobium</taxon>
    </lineage>
</organism>
<dbReference type="eggNOG" id="ENOG5031N7Q">
    <property type="taxonomic scope" value="Bacteria"/>
</dbReference>
<dbReference type="HOGENOM" id="CLU_930028_0_0_6"/>
<evidence type="ECO:0000313" key="2">
    <source>
        <dbReference type="Proteomes" id="UP000005090"/>
    </source>
</evidence>
<reference evidence="1 2" key="1">
    <citation type="journal article" date="2013" name="Genome Announc.">
        <title>Genome Sequence of the Obligate Gammaproteobacterial Methanotroph Methylomicrobium album Strain BG8.</title>
        <authorList>
            <person name="Kits K.D."/>
            <person name="Kalyuzhnaya M.G."/>
            <person name="Klotz M.G."/>
            <person name="Jetten M.S."/>
            <person name="Op den Camp H.J."/>
            <person name="Vuilleumier S."/>
            <person name="Bringel F."/>
            <person name="Dispirito A.A."/>
            <person name="Murrell J.C."/>
            <person name="Bruce D."/>
            <person name="Cheng J.F."/>
            <person name="Copeland A."/>
            <person name="Goodwin L."/>
            <person name="Hauser L."/>
            <person name="Lajus A."/>
            <person name="Land M.L."/>
            <person name="Lapidus A."/>
            <person name="Lucas S."/>
            <person name="Medigue C."/>
            <person name="Pitluck S."/>
            <person name="Woyke T."/>
            <person name="Zeytun A."/>
            <person name="Stein L.Y."/>
        </authorList>
    </citation>
    <scope>NUCLEOTIDE SEQUENCE [LARGE SCALE GENOMIC DNA]</scope>
    <source>
        <strain evidence="1 2">BG8</strain>
    </source>
</reference>
<gene>
    <name evidence="1" type="ORF">Metal_3851</name>
</gene>